<evidence type="ECO:0000313" key="2">
    <source>
        <dbReference type="Proteomes" id="UP000244932"/>
    </source>
</evidence>
<accession>A0A2R8A7B4</accession>
<proteinExistence type="predicted"/>
<sequence>MNIIAAQALVLRDRRDWNKPHLPWLSGRLYRKFRDRLR</sequence>
<organism evidence="1 2">
    <name type="scientific">Pontivivens insulae</name>
    <dbReference type="NCBI Taxonomy" id="1639689"/>
    <lineage>
        <taxon>Bacteria</taxon>
        <taxon>Pseudomonadati</taxon>
        <taxon>Pseudomonadota</taxon>
        <taxon>Alphaproteobacteria</taxon>
        <taxon>Rhodobacterales</taxon>
        <taxon>Paracoccaceae</taxon>
        <taxon>Pontivivens</taxon>
    </lineage>
</organism>
<dbReference type="EMBL" id="OMKW01000001">
    <property type="protein sequence ID" value="SPF28082.1"/>
    <property type="molecule type" value="Genomic_DNA"/>
</dbReference>
<name>A0A2R8A7B4_9RHOB</name>
<protein>
    <submittedName>
        <fullName evidence="1">Uncharacterized protein</fullName>
    </submittedName>
</protein>
<keyword evidence="2" id="KW-1185">Reference proteome</keyword>
<dbReference type="Proteomes" id="UP000244932">
    <property type="component" value="Unassembled WGS sequence"/>
</dbReference>
<gene>
    <name evidence="1" type="ORF">POI8812_00380</name>
</gene>
<reference evidence="1 2" key="1">
    <citation type="submission" date="2018-03" db="EMBL/GenBank/DDBJ databases">
        <authorList>
            <person name="Keele B.F."/>
        </authorList>
    </citation>
    <scope>NUCLEOTIDE SEQUENCE [LARGE SCALE GENOMIC DNA]</scope>
    <source>
        <strain evidence="1 2">CeCT 8812</strain>
    </source>
</reference>
<evidence type="ECO:0000313" key="1">
    <source>
        <dbReference type="EMBL" id="SPF28082.1"/>
    </source>
</evidence>
<dbReference type="AlphaFoldDB" id="A0A2R8A7B4"/>